<organism evidence="2 3">
    <name type="scientific">Cynara cardunculus var. scolymus</name>
    <name type="common">Globe artichoke</name>
    <name type="synonym">Cynara scolymus</name>
    <dbReference type="NCBI Taxonomy" id="59895"/>
    <lineage>
        <taxon>Eukaryota</taxon>
        <taxon>Viridiplantae</taxon>
        <taxon>Streptophyta</taxon>
        <taxon>Embryophyta</taxon>
        <taxon>Tracheophyta</taxon>
        <taxon>Spermatophyta</taxon>
        <taxon>Magnoliopsida</taxon>
        <taxon>eudicotyledons</taxon>
        <taxon>Gunneridae</taxon>
        <taxon>Pentapetalae</taxon>
        <taxon>asterids</taxon>
        <taxon>campanulids</taxon>
        <taxon>Asterales</taxon>
        <taxon>Asteraceae</taxon>
        <taxon>Carduoideae</taxon>
        <taxon>Cardueae</taxon>
        <taxon>Carduinae</taxon>
        <taxon>Cynara</taxon>
    </lineage>
</organism>
<evidence type="ECO:0000313" key="2">
    <source>
        <dbReference type="EMBL" id="KVH90847.1"/>
    </source>
</evidence>
<sequence length="69" mass="8003">MEKGTGGSVAGSSRKTEMKQRVPRRFEVVEDRVDIDKQADDFIKNFRNQLKIQRADSIKRFNEMISRGT</sequence>
<feature type="region of interest" description="Disordered" evidence="1">
    <location>
        <begin position="1"/>
        <end position="22"/>
    </location>
</feature>
<gene>
    <name evidence="2" type="ORF">Ccrd_007126</name>
</gene>
<evidence type="ECO:0000256" key="1">
    <source>
        <dbReference type="SAM" id="MobiDB-lite"/>
    </source>
</evidence>
<dbReference type="PANTHER" id="PTHR33098:SF69">
    <property type="entry name" value="DUF761 DOMAIN PROTEIN"/>
    <property type="match status" value="1"/>
</dbReference>
<keyword evidence="3" id="KW-1185">Reference proteome</keyword>
<reference evidence="2 3" key="1">
    <citation type="journal article" date="2016" name="Sci. Rep.">
        <title>The genome sequence of the outbreeding globe artichoke constructed de novo incorporating a phase-aware low-pass sequencing strategy of F1 progeny.</title>
        <authorList>
            <person name="Scaglione D."/>
            <person name="Reyes-Chin-Wo S."/>
            <person name="Acquadro A."/>
            <person name="Froenicke L."/>
            <person name="Portis E."/>
            <person name="Beitel C."/>
            <person name="Tirone M."/>
            <person name="Mauro R."/>
            <person name="Lo Monaco A."/>
            <person name="Mauromicale G."/>
            <person name="Faccioli P."/>
            <person name="Cattivelli L."/>
            <person name="Rieseberg L."/>
            <person name="Michelmore R."/>
            <person name="Lanteri S."/>
        </authorList>
    </citation>
    <scope>NUCLEOTIDE SEQUENCE [LARGE SCALE GENOMIC DNA]</scope>
    <source>
        <strain evidence="2">2C</strain>
    </source>
</reference>
<protein>
    <submittedName>
        <fullName evidence="2">Uncharacterized protein</fullName>
    </submittedName>
</protein>
<proteinExistence type="predicted"/>
<dbReference type="EMBL" id="LEKV01005088">
    <property type="protein sequence ID" value="KVH90847.1"/>
    <property type="molecule type" value="Genomic_DNA"/>
</dbReference>
<dbReference type="PANTHER" id="PTHR33098">
    <property type="entry name" value="COTTON FIBER (DUF761)"/>
    <property type="match status" value="1"/>
</dbReference>
<comment type="caution">
    <text evidence="2">The sequence shown here is derived from an EMBL/GenBank/DDBJ whole genome shotgun (WGS) entry which is preliminary data.</text>
</comment>
<dbReference type="Proteomes" id="UP000243975">
    <property type="component" value="Unassembled WGS sequence"/>
</dbReference>
<dbReference type="Gramene" id="KVH90847">
    <property type="protein sequence ID" value="KVH90847"/>
    <property type="gene ID" value="Ccrd_007126"/>
</dbReference>
<name>A0A124SBJ4_CYNCS</name>
<evidence type="ECO:0000313" key="3">
    <source>
        <dbReference type="Proteomes" id="UP000243975"/>
    </source>
</evidence>
<dbReference type="AlphaFoldDB" id="A0A124SBJ4"/>
<dbReference type="InterPro" id="IPR008480">
    <property type="entry name" value="DUF761_pln"/>
</dbReference>
<accession>A0A124SBJ4</accession>
<dbReference type="Pfam" id="PF05553">
    <property type="entry name" value="DUF761"/>
    <property type="match status" value="1"/>
</dbReference>